<dbReference type="Pfam" id="PF10294">
    <property type="entry name" value="Methyltransf_16"/>
    <property type="match status" value="1"/>
</dbReference>
<name>A0A9D4VFF7_ADICA</name>
<organism evidence="1 2">
    <name type="scientific">Adiantum capillus-veneris</name>
    <name type="common">Maidenhair fern</name>
    <dbReference type="NCBI Taxonomy" id="13818"/>
    <lineage>
        <taxon>Eukaryota</taxon>
        <taxon>Viridiplantae</taxon>
        <taxon>Streptophyta</taxon>
        <taxon>Embryophyta</taxon>
        <taxon>Tracheophyta</taxon>
        <taxon>Polypodiopsida</taxon>
        <taxon>Polypodiidae</taxon>
        <taxon>Polypodiales</taxon>
        <taxon>Pteridineae</taxon>
        <taxon>Pteridaceae</taxon>
        <taxon>Vittarioideae</taxon>
        <taxon>Adiantum</taxon>
    </lineage>
</organism>
<comment type="caution">
    <text evidence="1">The sequence shown here is derived from an EMBL/GenBank/DDBJ whole genome shotgun (WGS) entry which is preliminary data.</text>
</comment>
<reference evidence="1" key="1">
    <citation type="submission" date="2021-01" db="EMBL/GenBank/DDBJ databases">
        <title>Adiantum capillus-veneris genome.</title>
        <authorList>
            <person name="Fang Y."/>
            <person name="Liao Q."/>
        </authorList>
    </citation>
    <scope>NUCLEOTIDE SEQUENCE</scope>
    <source>
        <strain evidence="1">H3</strain>
        <tissue evidence="1">Leaf</tissue>
    </source>
</reference>
<protein>
    <submittedName>
        <fullName evidence="1">Uncharacterized protein</fullName>
    </submittedName>
</protein>
<gene>
    <name evidence="1" type="ORF">GOP47_0001253</name>
</gene>
<dbReference type="InterPro" id="IPR029063">
    <property type="entry name" value="SAM-dependent_MTases_sf"/>
</dbReference>
<dbReference type="PANTHER" id="PTHR14614:SF97">
    <property type="entry name" value="S-ADENOSYL-L-METHIONINE-DEPENDENT METHYLTRANSFERASES SUPERFAMILY PROTEIN"/>
    <property type="match status" value="1"/>
</dbReference>
<evidence type="ECO:0000313" key="1">
    <source>
        <dbReference type="EMBL" id="KAI5085084.1"/>
    </source>
</evidence>
<dbReference type="EMBL" id="JABFUD020000001">
    <property type="protein sequence ID" value="KAI5085084.1"/>
    <property type="molecule type" value="Genomic_DNA"/>
</dbReference>
<dbReference type="InterPro" id="IPR019410">
    <property type="entry name" value="Methyltransf_16"/>
</dbReference>
<evidence type="ECO:0000313" key="2">
    <source>
        <dbReference type="Proteomes" id="UP000886520"/>
    </source>
</evidence>
<accession>A0A9D4VFF7</accession>
<proteinExistence type="predicted"/>
<keyword evidence="2" id="KW-1185">Reference proteome</keyword>
<dbReference type="AlphaFoldDB" id="A0A9D4VFF7"/>
<dbReference type="Proteomes" id="UP000886520">
    <property type="component" value="Chromosome 1"/>
</dbReference>
<dbReference type="Gene3D" id="3.40.50.150">
    <property type="entry name" value="Vaccinia Virus protein VP39"/>
    <property type="match status" value="1"/>
</dbReference>
<dbReference type="OrthoDB" id="413520at2759"/>
<dbReference type="CDD" id="cd02440">
    <property type="entry name" value="AdoMet_MTases"/>
    <property type="match status" value="1"/>
</dbReference>
<dbReference type="SUPFAM" id="SSF53335">
    <property type="entry name" value="S-adenosyl-L-methionine-dependent methyltransferases"/>
    <property type="match status" value="1"/>
</dbReference>
<sequence length="264" mass="29496">MEPALFSPAALFGPQEDEDAVEARTQTSDQSLEFVERSHEFPGMVLSIREFAFHVLNANLLWPGTLSFAEWLVVHQHMLGGQKVLELGSGTGALAIFLKKAFSTNITTSDYDDEVIEENIAFNCRANGLAKLPHIRHTWGNTFPASEESFDLILASDILLYVKQYPNLIKTLLFLLKACAPPEDVLISSLQPGIASNKSKEVMKHSSSDFQLPKPCFLMSWRRRIPKEDEAAFFNGCKDEGLCVQHLGSRVYCIYKAKEKLSVA</sequence>
<dbReference type="PANTHER" id="PTHR14614">
    <property type="entry name" value="HEPATOCELLULAR CARCINOMA-ASSOCIATED ANTIGEN"/>
    <property type="match status" value="1"/>
</dbReference>